<dbReference type="RefSeq" id="XP_020435575.1">
    <property type="nucleotide sequence ID" value="XM_020574533.1"/>
</dbReference>
<proteinExistence type="predicted"/>
<name>D3B593_HETP5</name>
<dbReference type="EMBL" id="ADBJ01000015">
    <property type="protein sequence ID" value="EFA83458.1"/>
    <property type="molecule type" value="Genomic_DNA"/>
</dbReference>
<organism evidence="1 2">
    <name type="scientific">Heterostelium pallidum (strain ATCC 26659 / Pp 5 / PN500)</name>
    <name type="common">Cellular slime mold</name>
    <name type="synonym">Polysphondylium pallidum</name>
    <dbReference type="NCBI Taxonomy" id="670386"/>
    <lineage>
        <taxon>Eukaryota</taxon>
        <taxon>Amoebozoa</taxon>
        <taxon>Evosea</taxon>
        <taxon>Eumycetozoa</taxon>
        <taxon>Dictyostelia</taxon>
        <taxon>Acytosteliales</taxon>
        <taxon>Acytosteliaceae</taxon>
        <taxon>Heterostelium</taxon>
    </lineage>
</organism>
<evidence type="ECO:0000313" key="2">
    <source>
        <dbReference type="Proteomes" id="UP000001396"/>
    </source>
</evidence>
<comment type="caution">
    <text evidence="1">The sequence shown here is derived from an EMBL/GenBank/DDBJ whole genome shotgun (WGS) entry which is preliminary data.</text>
</comment>
<dbReference type="GeneID" id="31359093"/>
<dbReference type="InParanoid" id="D3B593"/>
<dbReference type="FunCoup" id="D3B593">
    <property type="interactions" value="171"/>
</dbReference>
<gene>
    <name evidence="1" type="ORF">PPL_03606</name>
</gene>
<dbReference type="AlphaFoldDB" id="D3B593"/>
<protein>
    <submittedName>
        <fullName evidence="1">Uncharacterized protein</fullName>
    </submittedName>
</protein>
<reference evidence="1 2" key="1">
    <citation type="journal article" date="2011" name="Genome Res.">
        <title>Phylogeny-wide analysis of social amoeba genomes highlights ancient origins for complex intercellular communication.</title>
        <authorList>
            <person name="Heidel A.J."/>
            <person name="Lawal H.M."/>
            <person name="Felder M."/>
            <person name="Schilde C."/>
            <person name="Helps N.R."/>
            <person name="Tunggal B."/>
            <person name="Rivero F."/>
            <person name="John U."/>
            <person name="Schleicher M."/>
            <person name="Eichinger L."/>
            <person name="Platzer M."/>
            <person name="Noegel A.A."/>
            <person name="Schaap P."/>
            <person name="Gloeckner G."/>
        </authorList>
    </citation>
    <scope>NUCLEOTIDE SEQUENCE [LARGE SCALE GENOMIC DNA]</scope>
    <source>
        <strain evidence="2">ATCC 26659 / Pp 5 / PN500</strain>
    </source>
</reference>
<evidence type="ECO:0000313" key="1">
    <source>
        <dbReference type="EMBL" id="EFA83458.1"/>
    </source>
</evidence>
<dbReference type="Gene3D" id="3.40.960.10">
    <property type="entry name" value="VSR Endonuclease"/>
    <property type="match status" value="1"/>
</dbReference>
<keyword evidence="2" id="KW-1185">Reference proteome</keyword>
<accession>D3B593</accession>
<sequence>MMMISKYIYTTFRYSNNNINTLSSLLSSSYIINSYKRSNRYYSSVIESKDIVVNEIQDSLEKNSNSNSNVDKIYSRDELKQILNENSRRQNIGKLEDWYNVGADLSKLQIPNDVWKQFRGSLYSLLSFVEPDFKWEPWKFNTLTTTTSESESNNKSISNPRGFWKDQSHQLLYMKWLAEQLSFDDREYERWYTVGKSHFIKYRGRGLLSVYGDSVYLLLSSLYPEFEWLPWKFDNTPKRFWSDRDNQIRYIKWLARKLEIKQLKDWYRITKLDFQENYGSSLLSLFGGSPARVVMTLIDPKDHHDNLKTGMVEKQQHVENKWQIWRFTCLPRAAKLDIEVLREFIQFAESHYAIESQADWYRLSWSQIRDIGGFSLVKKNGGFCQSLAKIYPEKQWNPLLFNMPGKKSSQRLLKIYLDRLLHPDYKVVEDYRDVDLLRYRSTNTGFQLDFYCSELKLAFEYQGKQHFLDTPLFGDAKIYRDRDTEKRVICRELGIKIIDIPYWWDNQVESLIGTIQENNGHQWISKYLESIKTKEDNNVVDQLHFSPIPKTYQKQRTNKKVHLL</sequence>
<dbReference type="Proteomes" id="UP000001396">
    <property type="component" value="Unassembled WGS sequence"/>
</dbReference>
<dbReference type="OMA" id="DWYRITK"/>